<dbReference type="RefSeq" id="WP_012835924.1">
    <property type="nucleotide sequence ID" value="NC_013441.1"/>
</dbReference>
<dbReference type="Gene3D" id="3.50.50.60">
    <property type="entry name" value="FAD/NAD(P)-binding domain"/>
    <property type="match status" value="2"/>
</dbReference>
<accession>D0L5U8</accession>
<dbReference type="STRING" id="526226.Gbro_4289"/>
<evidence type="ECO:0000256" key="1">
    <source>
        <dbReference type="ARBA" id="ARBA00037217"/>
    </source>
</evidence>
<dbReference type="PANTHER" id="PTHR10668">
    <property type="entry name" value="PHYTOENE DEHYDROGENASE"/>
    <property type="match status" value="1"/>
</dbReference>
<name>D0L5U8_GORB4</name>
<dbReference type="HOGENOM" id="CLU_019327_1_0_11"/>
<sequence>MHESDAVVIGAGHNGLIAAIALADAGWDVTVLEAQDQPGGAVRSAQLTPGYVTDLFSAFYPLTQASPAFTDLDLDAHGLRWSRAPLAFGQPAGPGDTQAAVVHPDPADTAAHLAGFDAHDGRTWLSLTEQWATIRDGIIGTLFGPFPPMRAVTSLLRTSGTADAVRLARFLLLPANRMVRELFRSEQARLLILGNALHADIPLDAPGSGLMGYLLTMLGQDVGFPVPVGGAGELSAALVRRCEAAGGEVICSTPVEEIEVRNGRAVGVVDAGGRHWPARRAVLADVAAPTLYTRLLPPSVVPSRVLDDLAHFAWDTPVVKIDYALSGKIPWRSENLGGAGTVHLGGDMNALARAGADLETGRIPRDPFLLFGQMTTADPTRSPAGTESAWSYSHLPRGVTDDEAAHELAERMDAVLSAHAPGVSSLIVDRHLQTPRSLQDSDANLVGGAVNGGTAQLFQQLIFRPTPGLGGASTPVRDLYLSSAAAHPGGGVHGACGANAARAALAAHRTLRRPTTYLTRKAVQRLMR</sequence>
<dbReference type="KEGG" id="gbr:Gbro_4289"/>
<evidence type="ECO:0000256" key="2">
    <source>
        <dbReference type="ARBA" id="ARBA00038825"/>
    </source>
</evidence>
<dbReference type="Proteomes" id="UP000001219">
    <property type="component" value="Chromosome"/>
</dbReference>
<dbReference type="PANTHER" id="PTHR10668:SF105">
    <property type="entry name" value="DEHYDROGENASE-RELATED"/>
    <property type="match status" value="1"/>
</dbReference>
<feature type="domain" description="Amine oxidase" evidence="4">
    <location>
        <begin position="15"/>
        <end position="341"/>
    </location>
</feature>
<keyword evidence="6" id="KW-1185">Reference proteome</keyword>
<evidence type="ECO:0000259" key="4">
    <source>
        <dbReference type="Pfam" id="PF01593"/>
    </source>
</evidence>
<dbReference type="eggNOG" id="COG1233">
    <property type="taxonomic scope" value="Bacteria"/>
</dbReference>
<proteinExistence type="predicted"/>
<dbReference type="AlphaFoldDB" id="D0L5U8"/>
<reference evidence="6" key="1">
    <citation type="submission" date="2009-10" db="EMBL/GenBank/DDBJ databases">
        <title>The complete chromosome of Gordonia bronchialis DSM 43247.</title>
        <authorList>
            <consortium name="US DOE Joint Genome Institute (JGI-PGF)"/>
            <person name="Lucas S."/>
            <person name="Copeland A."/>
            <person name="Lapidus A."/>
            <person name="Glavina del Rio T."/>
            <person name="Dalin E."/>
            <person name="Tice H."/>
            <person name="Bruce D."/>
            <person name="Goodwin L."/>
            <person name="Pitluck S."/>
            <person name="Kyrpides N."/>
            <person name="Mavromatis K."/>
            <person name="Ivanova N."/>
            <person name="Ovchinnikova G."/>
            <person name="Saunders E."/>
            <person name="Brettin T."/>
            <person name="Detter J.C."/>
            <person name="Han C."/>
            <person name="Larimer F."/>
            <person name="Land M."/>
            <person name="Hauser L."/>
            <person name="Markowitz V."/>
            <person name="Cheng J.-F."/>
            <person name="Hugenholtz P."/>
            <person name="Woyke T."/>
            <person name="Wu D."/>
            <person name="Jando M."/>
            <person name="Schneider S."/>
            <person name="Goeker M."/>
            <person name="Klenk H.-P."/>
            <person name="Eisen J.A."/>
        </authorList>
    </citation>
    <scope>NUCLEOTIDE SEQUENCE [LARGE SCALE GENOMIC DNA]</scope>
    <source>
        <strain evidence="6">ATCC 25592 / DSM 43247 / BCRC 13721 / JCM 3198 / KCTC 3076 / NBRC 16047 / NCTC 10667</strain>
    </source>
</reference>
<organism evidence="5 6">
    <name type="scientific">Gordonia bronchialis (strain ATCC 25592 / DSM 43247 / BCRC 13721 / JCM 3198 / KCTC 3076 / NBRC 16047 / NCTC 10667)</name>
    <name type="common">Rhodococcus bronchialis</name>
    <dbReference type="NCBI Taxonomy" id="526226"/>
    <lineage>
        <taxon>Bacteria</taxon>
        <taxon>Bacillati</taxon>
        <taxon>Actinomycetota</taxon>
        <taxon>Actinomycetes</taxon>
        <taxon>Mycobacteriales</taxon>
        <taxon>Gordoniaceae</taxon>
        <taxon>Gordonia</taxon>
    </lineage>
</organism>
<dbReference type="GO" id="GO:0016491">
    <property type="term" value="F:oxidoreductase activity"/>
    <property type="evidence" value="ECO:0007669"/>
    <property type="project" value="InterPro"/>
</dbReference>
<protein>
    <recommendedName>
        <fullName evidence="3">Pyridine nucleotide-disulfide oxidoreductase domain-containing protein 2</fullName>
    </recommendedName>
</protein>
<comment type="subunit">
    <text evidence="2">Interacts with COX5B; this interaction may contribute to localize PYROXD2 to the inner face of the inner mitochondrial membrane.</text>
</comment>
<evidence type="ECO:0000313" key="5">
    <source>
        <dbReference type="EMBL" id="ACY23434.1"/>
    </source>
</evidence>
<evidence type="ECO:0000256" key="3">
    <source>
        <dbReference type="ARBA" id="ARBA00040298"/>
    </source>
</evidence>
<evidence type="ECO:0000313" key="6">
    <source>
        <dbReference type="Proteomes" id="UP000001219"/>
    </source>
</evidence>
<dbReference type="OrthoDB" id="833207at2"/>
<dbReference type="Pfam" id="PF01593">
    <property type="entry name" value="Amino_oxidase"/>
    <property type="match status" value="1"/>
</dbReference>
<dbReference type="InterPro" id="IPR036188">
    <property type="entry name" value="FAD/NAD-bd_sf"/>
</dbReference>
<dbReference type="EMBL" id="CP001802">
    <property type="protein sequence ID" value="ACY23434.1"/>
    <property type="molecule type" value="Genomic_DNA"/>
</dbReference>
<comment type="function">
    <text evidence="1">Probable oxidoreductase that may play a role as regulator of mitochondrial function.</text>
</comment>
<dbReference type="SUPFAM" id="SSF51905">
    <property type="entry name" value="FAD/NAD(P)-binding domain"/>
    <property type="match status" value="1"/>
</dbReference>
<reference evidence="5 6" key="2">
    <citation type="journal article" date="2010" name="Stand. Genomic Sci.">
        <title>Complete genome sequence of Gordonia bronchialis type strain (3410).</title>
        <authorList>
            <person name="Ivanova N."/>
            <person name="Sikorski J."/>
            <person name="Jando M."/>
            <person name="Lapidus A."/>
            <person name="Nolan M."/>
            <person name="Lucas S."/>
            <person name="Del Rio T.G."/>
            <person name="Tice H."/>
            <person name="Copeland A."/>
            <person name="Cheng J.F."/>
            <person name="Chen F."/>
            <person name="Bruce D."/>
            <person name="Goodwin L."/>
            <person name="Pitluck S."/>
            <person name="Mavromatis K."/>
            <person name="Ovchinnikova G."/>
            <person name="Pati A."/>
            <person name="Chen A."/>
            <person name="Palaniappan K."/>
            <person name="Land M."/>
            <person name="Hauser L."/>
            <person name="Chang Y.J."/>
            <person name="Jeffries C.D."/>
            <person name="Chain P."/>
            <person name="Saunders E."/>
            <person name="Han C."/>
            <person name="Detter J.C."/>
            <person name="Brettin T."/>
            <person name="Rohde M."/>
            <person name="Goker M."/>
            <person name="Bristow J."/>
            <person name="Eisen J.A."/>
            <person name="Markowitz V."/>
            <person name="Hugenholtz P."/>
            <person name="Klenk H.P."/>
            <person name="Kyrpides N.C."/>
        </authorList>
    </citation>
    <scope>NUCLEOTIDE SEQUENCE [LARGE SCALE GENOMIC DNA]</scope>
    <source>
        <strain evidence="6">ATCC 25592 / DSM 43247 / BCRC 13721 / JCM 3198 / KCTC 3076 / NBRC 16047 / NCTC 10667</strain>
    </source>
</reference>
<dbReference type="InterPro" id="IPR002937">
    <property type="entry name" value="Amino_oxidase"/>
</dbReference>
<gene>
    <name evidence="5" type="ordered locus">Gbro_4289</name>
</gene>